<dbReference type="PANTHER" id="PTHR43064">
    <property type="entry name" value="PHOSPHORIBOSYLAMINOIMIDAZOLE CARBOXYLASE-RELATED"/>
    <property type="match status" value="1"/>
</dbReference>
<feature type="domain" description="PurE" evidence="1">
    <location>
        <begin position="117"/>
        <end position="246"/>
    </location>
</feature>
<reference evidence="2" key="1">
    <citation type="submission" date="2023-01" db="EMBL/GenBank/DDBJ databases">
        <title>Sequencing of the bacterial strains from artisanal fermented milk Matsoni.</title>
        <authorList>
            <person name="Rozman V."/>
            <person name="Accetto T."/>
            <person name="Bogovic Matijasic B."/>
        </authorList>
    </citation>
    <scope>NUCLEOTIDE SEQUENCE</scope>
    <source>
        <strain evidence="2">Lbl333</strain>
    </source>
</reference>
<dbReference type="Pfam" id="PF00731">
    <property type="entry name" value="AIRC"/>
    <property type="match status" value="1"/>
</dbReference>
<name>A0AAW5YVA9_9LACO</name>
<sequence>MATTAEILQQVAAGQLSPTAAAQQLEAGKTAELGFANVDLDRQRRKGFPEVIYGAGKTATQIVGIVQALSQQTLPILTTRLSAEKFAALQPALPMAVYHATAQCMTVGEQPTPKTPGYIAVVTAGTSDQPVAEEAAVTAETFGNRVERVYDVGVAGIHRLFAKLDVIRGARVVIVIAGMEGALASVVGGLVDKPVIAVPTSVGYGTSFQGMTALLTMLNSCASGITVVNIDNGFGAAYSASMINQM</sequence>
<dbReference type="Proteomes" id="UP001210502">
    <property type="component" value="Unassembled WGS sequence"/>
</dbReference>
<evidence type="ECO:0000313" key="2">
    <source>
        <dbReference type="EMBL" id="MDA3767851.1"/>
    </source>
</evidence>
<dbReference type="GO" id="GO:0016787">
    <property type="term" value="F:hydrolase activity"/>
    <property type="evidence" value="ECO:0007669"/>
    <property type="project" value="InterPro"/>
</dbReference>
<proteinExistence type="predicted"/>
<protein>
    <submittedName>
        <fullName evidence="2">Nickel pincer cofactor biosynthesis protein LarB</fullName>
    </submittedName>
</protein>
<dbReference type="SMART" id="SM01001">
    <property type="entry name" value="AIRC"/>
    <property type="match status" value="1"/>
</dbReference>
<dbReference type="RefSeq" id="WP_050889316.1">
    <property type="nucleotide sequence ID" value="NZ_BNHZ01000052.1"/>
</dbReference>
<dbReference type="AlphaFoldDB" id="A0AAW5YVA9"/>
<accession>A0AAW5YVA9</accession>
<dbReference type="InterPro" id="IPR039476">
    <property type="entry name" value="P2CMN_synthase_LarB"/>
</dbReference>
<dbReference type="SUPFAM" id="SSF52255">
    <property type="entry name" value="N5-CAIR mutase (phosphoribosylaminoimidazole carboxylase, PurE)"/>
    <property type="match status" value="1"/>
</dbReference>
<organism evidence="2 3">
    <name type="scientific">Lactobacillus delbrueckii</name>
    <dbReference type="NCBI Taxonomy" id="1584"/>
    <lineage>
        <taxon>Bacteria</taxon>
        <taxon>Bacillati</taxon>
        <taxon>Bacillota</taxon>
        <taxon>Bacilli</taxon>
        <taxon>Lactobacillales</taxon>
        <taxon>Lactobacillaceae</taxon>
        <taxon>Lactobacillus</taxon>
    </lineage>
</organism>
<evidence type="ECO:0000313" key="3">
    <source>
        <dbReference type="Proteomes" id="UP001210502"/>
    </source>
</evidence>
<dbReference type="NCBIfam" id="NF033503">
    <property type="entry name" value="LarB"/>
    <property type="match status" value="1"/>
</dbReference>
<dbReference type="PANTHER" id="PTHR43064:SF1">
    <property type="entry name" value="SLL1489 PROTEIN"/>
    <property type="match status" value="1"/>
</dbReference>
<evidence type="ECO:0000259" key="1">
    <source>
        <dbReference type="SMART" id="SM01001"/>
    </source>
</evidence>
<gene>
    <name evidence="2" type="primary">larB</name>
    <name evidence="2" type="ORF">PF586_05140</name>
</gene>
<dbReference type="GO" id="GO:0006189">
    <property type="term" value="P:'de novo' IMP biosynthetic process"/>
    <property type="evidence" value="ECO:0007669"/>
    <property type="project" value="InterPro"/>
</dbReference>
<dbReference type="EMBL" id="JAQIEY010000012">
    <property type="protein sequence ID" value="MDA3767851.1"/>
    <property type="molecule type" value="Genomic_DNA"/>
</dbReference>
<dbReference type="Gene3D" id="3.40.50.1970">
    <property type="match status" value="1"/>
</dbReference>
<comment type="caution">
    <text evidence="2">The sequence shown here is derived from an EMBL/GenBank/DDBJ whole genome shotgun (WGS) entry which is preliminary data.</text>
</comment>
<dbReference type="InterPro" id="IPR000031">
    <property type="entry name" value="PurE_dom"/>
</dbReference>